<dbReference type="Pfam" id="PF07714">
    <property type="entry name" value="PK_Tyr_Ser-Thr"/>
    <property type="match status" value="1"/>
</dbReference>
<evidence type="ECO:0000256" key="2">
    <source>
        <dbReference type="ARBA" id="ARBA00004647"/>
    </source>
</evidence>
<keyword evidence="10" id="KW-0963">Cytoplasm</keyword>
<evidence type="ECO:0000256" key="1">
    <source>
        <dbReference type="ARBA" id="ARBA00004300"/>
    </source>
</evidence>
<dbReference type="InterPro" id="IPR001245">
    <property type="entry name" value="Ser-Thr/Tyr_kinase_cat_dom"/>
</dbReference>
<proteinExistence type="inferred from homology"/>
<comment type="caution">
    <text evidence="13">The sequence shown here is derived from an EMBL/GenBank/DDBJ whole genome shotgun (WGS) entry which is preliminary data.</text>
</comment>
<keyword evidence="7" id="KW-0547">Nucleotide-binding</keyword>
<dbReference type="PROSITE" id="PS50011">
    <property type="entry name" value="PROTEIN_KINASE_DOM"/>
    <property type="match status" value="1"/>
</dbReference>
<evidence type="ECO:0000313" key="13">
    <source>
        <dbReference type="EMBL" id="GIE68466.1"/>
    </source>
</evidence>
<comment type="subcellular location">
    <subcellularLocation>
        <location evidence="1">Cytoplasm</location>
        <location evidence="1">Cytoskeleton</location>
        <location evidence="1">Microtubule organizing center</location>
        <location evidence="1">Centrosome</location>
    </subcellularLocation>
    <subcellularLocation>
        <location evidence="2">Cytoplasm</location>
        <location evidence="2">Cytoskeleton</location>
        <location evidence="2">Spindle pole</location>
    </subcellularLocation>
</comment>
<protein>
    <recommendedName>
        <fullName evidence="4">non-specific serine/threonine protein kinase</fullName>
        <ecNumber evidence="4">2.7.11.1</ecNumber>
    </recommendedName>
</protein>
<dbReference type="PANTHER" id="PTHR43289">
    <property type="entry name" value="MITOGEN-ACTIVATED PROTEIN KINASE KINASE KINASE 20-RELATED"/>
    <property type="match status" value="1"/>
</dbReference>
<dbReference type="InterPro" id="IPR011009">
    <property type="entry name" value="Kinase-like_dom_sf"/>
</dbReference>
<organism evidence="13 14">
    <name type="scientific">Actinoplanes palleronii</name>
    <dbReference type="NCBI Taxonomy" id="113570"/>
    <lineage>
        <taxon>Bacteria</taxon>
        <taxon>Bacillati</taxon>
        <taxon>Actinomycetota</taxon>
        <taxon>Actinomycetes</taxon>
        <taxon>Micromonosporales</taxon>
        <taxon>Micromonosporaceae</taxon>
        <taxon>Actinoplanes</taxon>
    </lineage>
</organism>
<keyword evidence="10" id="KW-0206">Cytoskeleton</keyword>
<keyword evidence="11" id="KW-0812">Transmembrane</keyword>
<evidence type="ECO:0000256" key="4">
    <source>
        <dbReference type="ARBA" id="ARBA00012513"/>
    </source>
</evidence>
<evidence type="ECO:0000256" key="3">
    <source>
        <dbReference type="ARBA" id="ARBA00010886"/>
    </source>
</evidence>
<gene>
    <name evidence="13" type="ORF">Apa02nite_045740</name>
</gene>
<keyword evidence="11" id="KW-1133">Transmembrane helix</keyword>
<keyword evidence="11" id="KW-0472">Membrane</keyword>
<evidence type="ECO:0000256" key="5">
    <source>
        <dbReference type="ARBA" id="ARBA00022527"/>
    </source>
</evidence>
<dbReference type="Proteomes" id="UP000624709">
    <property type="component" value="Unassembled WGS sequence"/>
</dbReference>
<name>A0ABQ4BCR5_9ACTN</name>
<evidence type="ECO:0000256" key="10">
    <source>
        <dbReference type="ARBA" id="ARBA00023212"/>
    </source>
</evidence>
<dbReference type="Gene3D" id="3.30.200.20">
    <property type="entry name" value="Phosphorylase Kinase, domain 1"/>
    <property type="match status" value="1"/>
</dbReference>
<dbReference type="PANTHER" id="PTHR43289:SF6">
    <property type="entry name" value="SERINE_THREONINE-PROTEIN KINASE NEKL-3"/>
    <property type="match status" value="1"/>
</dbReference>
<comment type="similarity">
    <text evidence="3">Belongs to the protein kinase superfamily. NEK Ser/Thr protein kinase family. NIMA subfamily.</text>
</comment>
<keyword evidence="14" id="KW-1185">Reference proteome</keyword>
<reference evidence="13 14" key="1">
    <citation type="submission" date="2021-01" db="EMBL/GenBank/DDBJ databases">
        <title>Whole genome shotgun sequence of Actinoplanes palleronii NBRC 14916.</title>
        <authorList>
            <person name="Komaki H."/>
            <person name="Tamura T."/>
        </authorList>
    </citation>
    <scope>NUCLEOTIDE SEQUENCE [LARGE SCALE GENOMIC DNA]</scope>
    <source>
        <strain evidence="13 14">NBRC 14916</strain>
    </source>
</reference>
<evidence type="ECO:0000256" key="6">
    <source>
        <dbReference type="ARBA" id="ARBA00022679"/>
    </source>
</evidence>
<feature type="domain" description="Protein kinase" evidence="12">
    <location>
        <begin position="17"/>
        <end position="358"/>
    </location>
</feature>
<keyword evidence="6" id="KW-0808">Transferase</keyword>
<evidence type="ECO:0000313" key="14">
    <source>
        <dbReference type="Proteomes" id="UP000624709"/>
    </source>
</evidence>
<evidence type="ECO:0000259" key="12">
    <source>
        <dbReference type="PROSITE" id="PS50011"/>
    </source>
</evidence>
<dbReference type="EC" id="2.7.11.1" evidence="4"/>
<dbReference type="Gene3D" id="1.10.510.10">
    <property type="entry name" value="Transferase(Phosphotransferase) domain 1"/>
    <property type="match status" value="1"/>
</dbReference>
<keyword evidence="9" id="KW-0067">ATP-binding</keyword>
<keyword evidence="5" id="KW-0723">Serine/threonine-protein kinase</keyword>
<dbReference type="EMBL" id="BOMS01000064">
    <property type="protein sequence ID" value="GIE68466.1"/>
    <property type="molecule type" value="Genomic_DNA"/>
</dbReference>
<evidence type="ECO:0000256" key="9">
    <source>
        <dbReference type="ARBA" id="ARBA00022840"/>
    </source>
</evidence>
<accession>A0ABQ4BCR5</accession>
<feature type="transmembrane region" description="Helical" evidence="11">
    <location>
        <begin position="247"/>
        <end position="266"/>
    </location>
</feature>
<dbReference type="RefSeq" id="WP_203826794.1">
    <property type="nucleotide sequence ID" value="NZ_BAAATY010000012.1"/>
</dbReference>
<evidence type="ECO:0000256" key="7">
    <source>
        <dbReference type="ARBA" id="ARBA00022741"/>
    </source>
</evidence>
<evidence type="ECO:0000256" key="11">
    <source>
        <dbReference type="SAM" id="Phobius"/>
    </source>
</evidence>
<dbReference type="InterPro" id="IPR000719">
    <property type="entry name" value="Prot_kinase_dom"/>
</dbReference>
<dbReference type="SUPFAM" id="SSF56112">
    <property type="entry name" value="Protein kinase-like (PK-like)"/>
    <property type="match status" value="1"/>
</dbReference>
<evidence type="ECO:0000256" key="8">
    <source>
        <dbReference type="ARBA" id="ARBA00022777"/>
    </source>
</evidence>
<sequence>MQSDMGLQPGVRLGNRYRLEDRISAGTTSEEWRAVDESQSRTVAVEISPAGDPDRFTAAASALARIDHPAVVKVLDAGLAGGFSYLVTAFTDGESLAQRLARTGRLAPDEAMRILAAASEGVQAAHDQDVLHGDLTTADVRLRSDGGVTITGFALARPGATSPEQAQGRPGDRRSDVYALGKVAQESLGGDQADVPAPVLALVHRALADDPEQRWPSALVLADVARQVATEPEPEVGTGAKSWRRNLIAAVVAVLVVGGIIAGIAVRGGGDTDAASAAKPTASAGSGVPAGFTACGDAFCPTEPMCWNALVQTGTQAMPPVSAYCPGSHVWETFLAIPLPDGPPVLTKAKPLIKEAAVAKACSAAVLKAQSKKPAVTVHWIRAAWPVEGTGNTWLLHCIAQPKAGTSTGAVFAP</sequence>
<keyword evidence="8" id="KW-0418">Kinase</keyword>
<dbReference type="SMART" id="SM00220">
    <property type="entry name" value="S_TKc"/>
    <property type="match status" value="1"/>
</dbReference>
<dbReference type="CDD" id="cd14014">
    <property type="entry name" value="STKc_PknB_like"/>
    <property type="match status" value="1"/>
</dbReference>